<gene>
    <name evidence="2" type="ORF">KAF25_004531</name>
</gene>
<name>A0A9P7GVN5_9HYPO</name>
<evidence type="ECO:0000256" key="1">
    <source>
        <dbReference type="SAM" id="MobiDB-lite"/>
    </source>
</evidence>
<accession>A0A9P7GVN5</accession>
<organism evidence="2 3">
    <name type="scientific">Fusarium avenaceum</name>
    <dbReference type="NCBI Taxonomy" id="40199"/>
    <lineage>
        <taxon>Eukaryota</taxon>
        <taxon>Fungi</taxon>
        <taxon>Dikarya</taxon>
        <taxon>Ascomycota</taxon>
        <taxon>Pezizomycotina</taxon>
        <taxon>Sordariomycetes</taxon>
        <taxon>Hypocreomycetidae</taxon>
        <taxon>Hypocreales</taxon>
        <taxon>Nectriaceae</taxon>
        <taxon>Fusarium</taxon>
        <taxon>Fusarium tricinctum species complex</taxon>
    </lineage>
</organism>
<evidence type="ECO:0000313" key="2">
    <source>
        <dbReference type="EMBL" id="KAG5656255.1"/>
    </source>
</evidence>
<dbReference type="Proteomes" id="UP000782241">
    <property type="component" value="Unassembled WGS sequence"/>
</dbReference>
<evidence type="ECO:0000313" key="3">
    <source>
        <dbReference type="Proteomes" id="UP000782241"/>
    </source>
</evidence>
<sequence>MADRFVHHNDGGNKPDNSPMNPHNNPPVNPPGNTPGNAHGNFGPPPYVVPPLTLKYIRSDRNVVDARQAHGRANNHRQLTLEEKEHLSLIFTALKRATHAPNLITVAGWHNFLNAIFIRWTTRSAAPKNPVLPPKRFTETHIQVGTLKCDHPLSDAQLREGVRVQKDERKRGAPVFFGLTFDYETGSVLWTWRDDKCVGISSDHVRLDEGMNSHTIRREAMINYDSFELPRIREYNKTLVIACARRAIKKWVEAGTGRDCDLEQSDTPSNLKYPMTAAVMARDEGRRLTAAAAEAAENVEHIADDII</sequence>
<feature type="compositionally biased region" description="Pro residues" evidence="1">
    <location>
        <begin position="24"/>
        <end position="33"/>
    </location>
</feature>
<keyword evidence="3" id="KW-1185">Reference proteome</keyword>
<dbReference type="EMBL" id="JAGPUO010000022">
    <property type="protein sequence ID" value="KAG5656255.1"/>
    <property type="molecule type" value="Genomic_DNA"/>
</dbReference>
<comment type="caution">
    <text evidence="2">The sequence shown here is derived from an EMBL/GenBank/DDBJ whole genome shotgun (WGS) entry which is preliminary data.</text>
</comment>
<feature type="compositionally biased region" description="Basic and acidic residues" evidence="1">
    <location>
        <begin position="1"/>
        <end position="13"/>
    </location>
</feature>
<feature type="region of interest" description="Disordered" evidence="1">
    <location>
        <begin position="1"/>
        <end position="45"/>
    </location>
</feature>
<protein>
    <submittedName>
        <fullName evidence="2">Uncharacterized protein</fullName>
    </submittedName>
</protein>
<dbReference type="AlphaFoldDB" id="A0A9P7GVN5"/>
<reference evidence="2" key="1">
    <citation type="submission" date="2021-04" db="EMBL/GenBank/DDBJ databases">
        <title>Draft genome of Fusarium avenaceum strain F156N33, isolated from an atmospheric sample in Virginia.</title>
        <authorList>
            <person name="Yang S."/>
            <person name="Vinatzer B.A."/>
            <person name="Coleman J."/>
        </authorList>
    </citation>
    <scope>NUCLEOTIDE SEQUENCE</scope>
    <source>
        <strain evidence="2">F156N33</strain>
    </source>
</reference>
<proteinExistence type="predicted"/>